<dbReference type="EnsemblPlants" id="AET6Gv20061000.10">
    <property type="protein sequence ID" value="AET6Gv20061000.10"/>
    <property type="gene ID" value="AET6Gv20061000"/>
</dbReference>
<sequence>MMRTKNVKSGRGKHPGFQYKHKARRTITKTYKRNKTENPARSKRHGKRKLEKKPMLVDNNNISKSNKGTDADVEPEIPDDDGRKKYASALDRALEVENKLPAEGPSFVKLMQKSHVVKG</sequence>
<reference evidence="2" key="3">
    <citation type="journal article" date="2017" name="Nature">
        <title>Genome sequence of the progenitor of the wheat D genome Aegilops tauschii.</title>
        <authorList>
            <person name="Luo M.C."/>
            <person name="Gu Y.Q."/>
            <person name="Puiu D."/>
            <person name="Wang H."/>
            <person name="Twardziok S.O."/>
            <person name="Deal K.R."/>
            <person name="Huo N."/>
            <person name="Zhu T."/>
            <person name="Wang L."/>
            <person name="Wang Y."/>
            <person name="McGuire P.E."/>
            <person name="Liu S."/>
            <person name="Long H."/>
            <person name="Ramasamy R.K."/>
            <person name="Rodriguez J.C."/>
            <person name="Van S.L."/>
            <person name="Yuan L."/>
            <person name="Wang Z."/>
            <person name="Xia Z."/>
            <person name="Xiao L."/>
            <person name="Anderson O.D."/>
            <person name="Ouyang S."/>
            <person name="Liang Y."/>
            <person name="Zimin A.V."/>
            <person name="Pertea G."/>
            <person name="Qi P."/>
            <person name="Bennetzen J.L."/>
            <person name="Dai X."/>
            <person name="Dawson M.W."/>
            <person name="Muller H.G."/>
            <person name="Kugler K."/>
            <person name="Rivarola-Duarte L."/>
            <person name="Spannagl M."/>
            <person name="Mayer K.F.X."/>
            <person name="Lu F.H."/>
            <person name="Bevan M.W."/>
            <person name="Leroy P."/>
            <person name="Li P."/>
            <person name="You F.M."/>
            <person name="Sun Q."/>
            <person name="Liu Z."/>
            <person name="Lyons E."/>
            <person name="Wicker T."/>
            <person name="Salzberg S.L."/>
            <person name="Devos K.M."/>
            <person name="Dvorak J."/>
        </authorList>
    </citation>
    <scope>NUCLEOTIDE SEQUENCE [LARGE SCALE GENOMIC DNA]</scope>
    <source>
        <strain evidence="2">cv. AL8/78</strain>
    </source>
</reference>
<feature type="region of interest" description="Disordered" evidence="1">
    <location>
        <begin position="1"/>
        <end position="84"/>
    </location>
</feature>
<organism evidence="2 3">
    <name type="scientific">Aegilops tauschii subsp. strangulata</name>
    <name type="common">Goatgrass</name>
    <dbReference type="NCBI Taxonomy" id="200361"/>
    <lineage>
        <taxon>Eukaryota</taxon>
        <taxon>Viridiplantae</taxon>
        <taxon>Streptophyta</taxon>
        <taxon>Embryophyta</taxon>
        <taxon>Tracheophyta</taxon>
        <taxon>Spermatophyta</taxon>
        <taxon>Magnoliopsida</taxon>
        <taxon>Liliopsida</taxon>
        <taxon>Poales</taxon>
        <taxon>Poaceae</taxon>
        <taxon>BOP clade</taxon>
        <taxon>Pooideae</taxon>
        <taxon>Triticodae</taxon>
        <taxon>Triticeae</taxon>
        <taxon>Triticinae</taxon>
        <taxon>Aegilops</taxon>
    </lineage>
</organism>
<feature type="compositionally biased region" description="Basic residues" evidence="1">
    <location>
        <begin position="1"/>
        <end position="33"/>
    </location>
</feature>
<accession>A0A453MSP6</accession>
<dbReference type="AlphaFoldDB" id="A0A453MSP6"/>
<reference evidence="2" key="5">
    <citation type="journal article" date="2021" name="G3 (Bethesda)">
        <title>Aegilops tauschii genome assembly Aet v5.0 features greater sequence contiguity and improved annotation.</title>
        <authorList>
            <person name="Wang L."/>
            <person name="Zhu T."/>
            <person name="Rodriguez J.C."/>
            <person name="Deal K.R."/>
            <person name="Dubcovsky J."/>
            <person name="McGuire P.E."/>
            <person name="Lux T."/>
            <person name="Spannagl M."/>
            <person name="Mayer K.F.X."/>
            <person name="Baldrich P."/>
            <person name="Meyers B.C."/>
            <person name="Huo N."/>
            <person name="Gu Y.Q."/>
            <person name="Zhou H."/>
            <person name="Devos K.M."/>
            <person name="Bennetzen J.L."/>
            <person name="Unver T."/>
            <person name="Budak H."/>
            <person name="Gulick P.J."/>
            <person name="Galiba G."/>
            <person name="Kalapos B."/>
            <person name="Nelson D.R."/>
            <person name="Li P."/>
            <person name="You F.M."/>
            <person name="Luo M.C."/>
            <person name="Dvorak J."/>
        </authorList>
    </citation>
    <scope>NUCLEOTIDE SEQUENCE [LARGE SCALE GENOMIC DNA]</scope>
    <source>
        <strain evidence="2">cv. AL8/78</strain>
    </source>
</reference>
<dbReference type="Proteomes" id="UP000015105">
    <property type="component" value="Chromosome 6D"/>
</dbReference>
<name>A0A453MSP6_AEGTS</name>
<dbReference type="Gramene" id="AET6Gv20061000.10">
    <property type="protein sequence ID" value="AET6Gv20061000.10"/>
    <property type="gene ID" value="AET6Gv20061000"/>
</dbReference>
<reference evidence="2" key="4">
    <citation type="submission" date="2019-03" db="UniProtKB">
        <authorList>
            <consortium name="EnsemblPlants"/>
        </authorList>
    </citation>
    <scope>IDENTIFICATION</scope>
</reference>
<feature type="compositionally biased region" description="Polar residues" evidence="1">
    <location>
        <begin position="58"/>
        <end position="68"/>
    </location>
</feature>
<proteinExistence type="predicted"/>
<evidence type="ECO:0000313" key="2">
    <source>
        <dbReference type="EnsemblPlants" id="AET6Gv20061000.10"/>
    </source>
</evidence>
<evidence type="ECO:0000256" key="1">
    <source>
        <dbReference type="SAM" id="MobiDB-lite"/>
    </source>
</evidence>
<reference evidence="3" key="1">
    <citation type="journal article" date="2014" name="Science">
        <title>Ancient hybridizations among the ancestral genomes of bread wheat.</title>
        <authorList>
            <consortium name="International Wheat Genome Sequencing Consortium,"/>
            <person name="Marcussen T."/>
            <person name="Sandve S.R."/>
            <person name="Heier L."/>
            <person name="Spannagl M."/>
            <person name="Pfeifer M."/>
            <person name="Jakobsen K.S."/>
            <person name="Wulff B.B."/>
            <person name="Steuernagel B."/>
            <person name="Mayer K.F."/>
            <person name="Olsen O.A."/>
        </authorList>
    </citation>
    <scope>NUCLEOTIDE SEQUENCE [LARGE SCALE GENOMIC DNA]</scope>
    <source>
        <strain evidence="3">cv. AL8/78</strain>
    </source>
</reference>
<reference evidence="3" key="2">
    <citation type="journal article" date="2017" name="Nat. Plants">
        <title>The Aegilops tauschii genome reveals multiple impacts of transposons.</title>
        <authorList>
            <person name="Zhao G."/>
            <person name="Zou C."/>
            <person name="Li K."/>
            <person name="Wang K."/>
            <person name="Li T."/>
            <person name="Gao L."/>
            <person name="Zhang X."/>
            <person name="Wang H."/>
            <person name="Yang Z."/>
            <person name="Liu X."/>
            <person name="Jiang W."/>
            <person name="Mao L."/>
            <person name="Kong X."/>
            <person name="Jiao Y."/>
            <person name="Jia J."/>
        </authorList>
    </citation>
    <scope>NUCLEOTIDE SEQUENCE [LARGE SCALE GENOMIC DNA]</scope>
    <source>
        <strain evidence="3">cv. AL8/78</strain>
    </source>
</reference>
<feature type="compositionally biased region" description="Basic residues" evidence="1">
    <location>
        <begin position="41"/>
        <end position="51"/>
    </location>
</feature>
<protein>
    <submittedName>
        <fullName evidence="2">Uncharacterized protein</fullName>
    </submittedName>
</protein>
<evidence type="ECO:0000313" key="3">
    <source>
        <dbReference type="Proteomes" id="UP000015105"/>
    </source>
</evidence>
<keyword evidence="3" id="KW-1185">Reference proteome</keyword>